<dbReference type="GO" id="GO:0005737">
    <property type="term" value="C:cytoplasm"/>
    <property type="evidence" value="ECO:0007669"/>
    <property type="project" value="InterPro"/>
</dbReference>
<keyword evidence="2" id="KW-0175">Coiled coil</keyword>
<proteinExistence type="predicted"/>
<dbReference type="SUPFAM" id="SSF55785">
    <property type="entry name" value="PYP-like sensor domain (PAS domain)"/>
    <property type="match status" value="2"/>
</dbReference>
<dbReference type="InterPro" id="IPR022641">
    <property type="entry name" value="CheR_N"/>
</dbReference>
<dbReference type="InterPro" id="IPR000673">
    <property type="entry name" value="Sig_transdc_resp-reg_Me-estase"/>
</dbReference>
<name>C1CZ44_DEIDV</name>
<dbReference type="Gene3D" id="3.40.50.150">
    <property type="entry name" value="Vaccinia Virus protein VP39"/>
    <property type="match status" value="1"/>
</dbReference>
<feature type="coiled-coil region" evidence="2">
    <location>
        <begin position="661"/>
        <end position="730"/>
    </location>
</feature>
<dbReference type="InterPro" id="IPR000780">
    <property type="entry name" value="CheR_MeTrfase"/>
</dbReference>
<keyword evidence="1" id="KW-0145">Chemotaxis</keyword>
<dbReference type="eggNOG" id="COG1352">
    <property type="taxonomic scope" value="Bacteria"/>
</dbReference>
<feature type="region of interest" description="Disordered" evidence="3">
    <location>
        <begin position="986"/>
        <end position="1009"/>
    </location>
</feature>
<dbReference type="Gene3D" id="3.30.450.20">
    <property type="entry name" value="PAS domain"/>
    <property type="match status" value="2"/>
</dbReference>
<sequence length="1009" mass="111989">MNEDAHTATDFPEAPAESRFRTPTAIVGIGGSAGALDSYERLFTALAQGSGMAFVVVPHLDPQSGSLMPELLARCTSLPVVEITDGLEAAAEHVYVAPPGHTVTLLRGALQLTPDPQPHLPIDTFFASLAADQGERAVAVVLSGMGIDGSRGVQAIKQNLGLVYVQDPATAQYASMPQSAVATGTADQVLPAEELAAELFAQVTRTQTLRYPEAFASDGRASASLQKVLNQVRVRTSHDFSQYKLNTLVRRIDRRMKSQQIQDLEQYAHVLRDNPEEVRALFRDFLINVTSFFRDPQAFEMVAAHLRTYMREHAESGSFRIWVAGCSTGEEAYSLAMLLREVLEETEDLSHVGVQIFATDLDQEAVDTARLGLYSTQAVAGVSTERLDRFFIARDGGYQVRSELREMIVFARHNVFRDPPFTRLDLVSCRNMLIYFSPELQKEVLPLFHFALKPGGLLFLGPSETLGTSREMFGTLDNRWKLYRREGFRPAGTLALANLSQTPLTIEPQRTSREHHLRFQPARPRESSVSSSVQTVLLAEWTPPAVAVDAQGTVVYVSGRTGAYLELPNGVPNNNVVDMAFPELRYELIGALREAVATDSEVRSPVLDFTVQCTPHQLELVVTPMRYPGQPQDLFLIVFLDRGQAPLQSLASAGPDTSGRVAQLERELQRTKEYLQATIEETEVALEERKSTNEELQTTNEELQSSIEELMTSKEELQSLNEELSTINAEHHVIITDLQQANDDMKNLLDSVGIATVFLDNNLRVKRFTPRITEVVSLMSVDLGRPITDIASNLRYDILAEDIQRVIQTLIPYETEVQTKDGRWFLMRISPYRTFDNTIDGAVVVFTNIDTVKQLHHQLRDAQDQNEAVLNTMSDPVVVLDHNLRVLSHNKALLELLQLQVADAKGVRLFDLGSGQFDNPELTGLLRDLTLGSGELSDFMLHMDLPGQGRRIVKVNARPLQTHDERAELLLWAEDVTPIIQQLAEEGPGAIHETTSSEADSGAQAPDQN</sequence>
<dbReference type="GO" id="GO:0032259">
    <property type="term" value="P:methylation"/>
    <property type="evidence" value="ECO:0007669"/>
    <property type="project" value="UniProtKB-KW"/>
</dbReference>
<dbReference type="AlphaFoldDB" id="C1CZ44"/>
<feature type="active site" evidence="1">
    <location>
        <position position="148"/>
    </location>
</feature>
<dbReference type="CDD" id="cd16434">
    <property type="entry name" value="CheB-CheR_fusion"/>
    <property type="match status" value="1"/>
</dbReference>
<organism evidence="6 7">
    <name type="scientific">Deinococcus deserti (strain DSM 17065 / CIP 109153 / LMG 22923 / VCD115)</name>
    <dbReference type="NCBI Taxonomy" id="546414"/>
    <lineage>
        <taxon>Bacteria</taxon>
        <taxon>Thermotogati</taxon>
        <taxon>Deinococcota</taxon>
        <taxon>Deinococci</taxon>
        <taxon>Deinococcales</taxon>
        <taxon>Deinococcaceae</taxon>
        <taxon>Deinococcus</taxon>
    </lineage>
</organism>
<dbReference type="EMBL" id="CP001114">
    <property type="protein sequence ID" value="ACO45082.1"/>
    <property type="molecule type" value="Genomic_DNA"/>
</dbReference>
<evidence type="ECO:0000313" key="6">
    <source>
        <dbReference type="EMBL" id="ACO45082.1"/>
    </source>
</evidence>
<dbReference type="PANTHER" id="PTHR24422">
    <property type="entry name" value="CHEMOTAXIS PROTEIN METHYLTRANSFERASE"/>
    <property type="match status" value="1"/>
</dbReference>
<keyword evidence="1" id="KW-0378">Hydrolase</keyword>
<dbReference type="InterPro" id="IPR029063">
    <property type="entry name" value="SAM-dependent_MTases_sf"/>
</dbReference>
<evidence type="ECO:0000256" key="2">
    <source>
        <dbReference type="SAM" id="Coils"/>
    </source>
</evidence>
<dbReference type="PROSITE" id="PS50122">
    <property type="entry name" value="CHEB"/>
    <property type="match status" value="1"/>
</dbReference>
<keyword evidence="6" id="KW-0808">Transferase</keyword>
<dbReference type="KEGG" id="ddr:Deide_02730"/>
<dbReference type="InterPro" id="IPR000014">
    <property type="entry name" value="PAS"/>
</dbReference>
<dbReference type="Pfam" id="PF01339">
    <property type="entry name" value="CheB_methylest"/>
    <property type="match status" value="1"/>
</dbReference>
<feature type="active site" evidence="1">
    <location>
        <position position="32"/>
    </location>
</feature>
<evidence type="ECO:0000256" key="1">
    <source>
        <dbReference type="PROSITE-ProRule" id="PRU00050"/>
    </source>
</evidence>
<dbReference type="GO" id="GO:0000156">
    <property type="term" value="F:phosphorelay response regulator activity"/>
    <property type="evidence" value="ECO:0007669"/>
    <property type="project" value="InterPro"/>
</dbReference>
<dbReference type="InterPro" id="IPR035909">
    <property type="entry name" value="CheB_C"/>
</dbReference>
<dbReference type="PaxDb" id="546414-Deide_02730"/>
<feature type="domain" description="CheB-type methylesterase" evidence="4">
    <location>
        <begin position="23"/>
        <end position="206"/>
    </location>
</feature>
<dbReference type="Pfam" id="PF13596">
    <property type="entry name" value="PAS_10"/>
    <property type="match status" value="1"/>
</dbReference>
<dbReference type="PROSITE" id="PS50123">
    <property type="entry name" value="CHER"/>
    <property type="match status" value="1"/>
</dbReference>
<dbReference type="OrthoDB" id="9816309at2"/>
<dbReference type="Proteomes" id="UP000002208">
    <property type="component" value="Chromosome"/>
</dbReference>
<evidence type="ECO:0000259" key="4">
    <source>
        <dbReference type="PROSITE" id="PS50122"/>
    </source>
</evidence>
<keyword evidence="7" id="KW-1185">Reference proteome</keyword>
<dbReference type="SMART" id="SM00091">
    <property type="entry name" value="PAS"/>
    <property type="match status" value="3"/>
</dbReference>
<dbReference type="GO" id="GO:0008757">
    <property type="term" value="F:S-adenosylmethionine-dependent methyltransferase activity"/>
    <property type="evidence" value="ECO:0007669"/>
    <property type="project" value="InterPro"/>
</dbReference>
<dbReference type="InterPro" id="IPR022642">
    <property type="entry name" value="CheR_C"/>
</dbReference>
<feature type="domain" description="CheR-type methyltransferase" evidence="5">
    <location>
        <begin position="221"/>
        <end position="486"/>
    </location>
</feature>
<dbReference type="eggNOG" id="COG2201">
    <property type="taxonomic scope" value="Bacteria"/>
</dbReference>
<dbReference type="PANTHER" id="PTHR24422:SF27">
    <property type="entry name" value="PROTEIN-GLUTAMATE O-METHYLTRANSFERASE"/>
    <property type="match status" value="1"/>
</dbReference>
<feature type="active site" evidence="1">
    <location>
        <position position="59"/>
    </location>
</feature>
<dbReference type="SMART" id="SM00138">
    <property type="entry name" value="MeTrc"/>
    <property type="match status" value="1"/>
</dbReference>
<evidence type="ECO:0000256" key="3">
    <source>
        <dbReference type="SAM" id="MobiDB-lite"/>
    </source>
</evidence>
<dbReference type="GO" id="GO:0008984">
    <property type="term" value="F:protein-glutamate methylesterase activity"/>
    <property type="evidence" value="ECO:0007669"/>
    <property type="project" value="InterPro"/>
</dbReference>
<dbReference type="Pfam" id="PF08448">
    <property type="entry name" value="PAS_4"/>
    <property type="match status" value="1"/>
</dbReference>
<dbReference type="Gene3D" id="3.40.50.180">
    <property type="entry name" value="Methylesterase CheB, C-terminal domain"/>
    <property type="match status" value="1"/>
</dbReference>
<protein>
    <submittedName>
        <fullName evidence="6">Putative PAS:CheB methylesterase:MCP methyltransferase, CheR-type</fullName>
    </submittedName>
</protein>
<reference evidence="6 7" key="1">
    <citation type="journal article" date="2009" name="PLoS Genet.">
        <title>Alliance of proteomics and genomics to unravel the specificities of Sahara bacterium Deinococcus deserti.</title>
        <authorList>
            <person name="de Groot A."/>
            <person name="Dulermo R."/>
            <person name="Ortet P."/>
            <person name="Blanchard L."/>
            <person name="Guerin P."/>
            <person name="Fernandez B."/>
            <person name="Vacherie B."/>
            <person name="Dossat C."/>
            <person name="Jolivet E."/>
            <person name="Siguier P."/>
            <person name="Chandler M."/>
            <person name="Barakat M."/>
            <person name="Dedieu A."/>
            <person name="Barbe V."/>
            <person name="Heulin T."/>
            <person name="Sommer S."/>
            <person name="Achouak W."/>
            <person name="Armengaud J."/>
        </authorList>
    </citation>
    <scope>NUCLEOTIDE SEQUENCE [LARGE SCALE GENOMIC DNA]</scope>
    <source>
        <strain evidence="7">DSM 17065 / CIP 109153 / LMG 22923 / VCD115</strain>
    </source>
</reference>
<dbReference type="RefSeq" id="WP_012692205.1">
    <property type="nucleotide sequence ID" value="NC_012526.1"/>
</dbReference>
<dbReference type="Pfam" id="PF01739">
    <property type="entry name" value="CheR"/>
    <property type="match status" value="1"/>
</dbReference>
<dbReference type="Pfam" id="PF03705">
    <property type="entry name" value="CheR_N"/>
    <property type="match status" value="1"/>
</dbReference>
<accession>C1CZ44</accession>
<dbReference type="GO" id="GO:0006935">
    <property type="term" value="P:chemotaxis"/>
    <property type="evidence" value="ECO:0007669"/>
    <property type="project" value="UniProtKB-UniRule"/>
</dbReference>
<dbReference type="InterPro" id="IPR035965">
    <property type="entry name" value="PAS-like_dom_sf"/>
</dbReference>
<evidence type="ECO:0000259" key="5">
    <source>
        <dbReference type="PROSITE" id="PS50123"/>
    </source>
</evidence>
<keyword evidence="6" id="KW-0489">Methyltransferase</keyword>
<dbReference type="InterPro" id="IPR050903">
    <property type="entry name" value="Bact_Chemotaxis_MeTrfase"/>
</dbReference>
<dbReference type="SUPFAM" id="SSF53335">
    <property type="entry name" value="S-adenosyl-L-methionine-dependent methyltransferases"/>
    <property type="match status" value="1"/>
</dbReference>
<dbReference type="PRINTS" id="PR00996">
    <property type="entry name" value="CHERMTFRASE"/>
</dbReference>
<gene>
    <name evidence="6" type="ordered locus">Deide_02730</name>
</gene>
<evidence type="ECO:0000313" key="7">
    <source>
        <dbReference type="Proteomes" id="UP000002208"/>
    </source>
</evidence>
<dbReference type="HOGENOM" id="CLU_000892_0_2_0"/>
<dbReference type="SUPFAM" id="SSF47757">
    <property type="entry name" value="Chemotaxis receptor methyltransferase CheR, N-terminal domain"/>
    <property type="match status" value="1"/>
</dbReference>
<dbReference type="SUPFAM" id="SSF52738">
    <property type="entry name" value="Methylesterase CheB, C-terminal domain"/>
    <property type="match status" value="1"/>
</dbReference>
<dbReference type="InterPro" id="IPR013656">
    <property type="entry name" value="PAS_4"/>
</dbReference>
<dbReference type="STRING" id="546414.Deide_02730"/>